<name>A0ABX2AP13_9BACT</name>
<evidence type="ECO:0000256" key="1">
    <source>
        <dbReference type="ARBA" id="ARBA00023125"/>
    </source>
</evidence>
<evidence type="ECO:0000313" key="3">
    <source>
        <dbReference type="EMBL" id="NPD91977.1"/>
    </source>
</evidence>
<dbReference type="Proteomes" id="UP000714420">
    <property type="component" value="Unassembled WGS sequence"/>
</dbReference>
<keyword evidence="1" id="KW-0238">DNA-binding</keyword>
<evidence type="ECO:0000313" key="4">
    <source>
        <dbReference type="Proteomes" id="UP000714420"/>
    </source>
</evidence>
<dbReference type="InterPro" id="IPR041607">
    <property type="entry name" value="HU-HIG"/>
</dbReference>
<dbReference type="SUPFAM" id="SSF47729">
    <property type="entry name" value="IHF-like DNA-binding proteins"/>
    <property type="match status" value="1"/>
</dbReference>
<accession>A0ABX2AP13</accession>
<proteinExistence type="predicted"/>
<protein>
    <recommendedName>
        <fullName evidence="2">HU domain-containing protein</fullName>
    </recommendedName>
</protein>
<reference evidence="3 4" key="1">
    <citation type="submission" date="2020-05" db="EMBL/GenBank/DDBJ databases">
        <title>Distinct polysaccharide utilization as determinants for interspecies competition between intestinal Prevotella spp.</title>
        <authorList>
            <person name="Galvez E.J.C."/>
            <person name="Iljazovic A."/>
            <person name="Strowig T."/>
        </authorList>
    </citation>
    <scope>NUCLEOTIDE SEQUENCE [LARGE SCALE GENOMIC DNA]</scope>
    <source>
        <strain evidence="3 4">PMUR</strain>
    </source>
</reference>
<dbReference type="EMBL" id="JABKKF010000004">
    <property type="protein sequence ID" value="NPD91977.1"/>
    <property type="molecule type" value="Genomic_DNA"/>
</dbReference>
<feature type="domain" description="HU" evidence="2">
    <location>
        <begin position="4"/>
        <end position="134"/>
    </location>
</feature>
<organism evidence="3 4">
    <name type="scientific">Xylanibacter muris</name>
    <dbReference type="NCBI Taxonomy" id="2736290"/>
    <lineage>
        <taxon>Bacteria</taxon>
        <taxon>Pseudomonadati</taxon>
        <taxon>Bacteroidota</taxon>
        <taxon>Bacteroidia</taxon>
        <taxon>Bacteroidales</taxon>
        <taxon>Prevotellaceae</taxon>
        <taxon>Xylanibacter</taxon>
    </lineage>
</organism>
<evidence type="ECO:0000259" key="2">
    <source>
        <dbReference type="Pfam" id="PF18291"/>
    </source>
</evidence>
<gene>
    <name evidence="3" type="ORF">HPS56_06360</name>
</gene>
<sequence>MARKIKFSVHRNPLKDTEGQTTYQVRHESYYTANSTDLKEHLKQHGLLRPEVMEMTLDVLKEEIIEFLTDNKRLHINGFGTFYLKVGFKKQHDETGNEQKPHFTNPADITGHDIGIETIGFIPDKSFLNMLNDNEYGFENMTGRGRVGHSKTYKREEIIQLIDSHLDEHGVITRQDLIRKFGLTKHAAIKLLESLTSAPDAFLSTQKIGCTFIYHRRSKKE</sequence>
<dbReference type="InterPro" id="IPR010992">
    <property type="entry name" value="IHF-like_DNA-bd_dom_sf"/>
</dbReference>
<dbReference type="Pfam" id="PF18291">
    <property type="entry name" value="HU-HIG"/>
    <property type="match status" value="1"/>
</dbReference>
<comment type="caution">
    <text evidence="3">The sequence shown here is derived from an EMBL/GenBank/DDBJ whole genome shotgun (WGS) entry which is preliminary data.</text>
</comment>
<dbReference type="RefSeq" id="WP_172275315.1">
    <property type="nucleotide sequence ID" value="NZ_CASGMU010000003.1"/>
</dbReference>
<keyword evidence="4" id="KW-1185">Reference proteome</keyword>